<protein>
    <submittedName>
        <fullName evidence="2">Uncharacterized protein</fullName>
    </submittedName>
</protein>
<reference evidence="2" key="1">
    <citation type="journal article" date="2022" name="bioRxiv">
        <title>Genomics of Preaxostyla Flagellates Illuminates Evolutionary Transitions and the Path Towards Mitochondrial Loss.</title>
        <authorList>
            <person name="Novak L.V.F."/>
            <person name="Treitli S.C."/>
            <person name="Pyrih J."/>
            <person name="Halakuc P."/>
            <person name="Pipaliya S.V."/>
            <person name="Vacek V."/>
            <person name="Brzon O."/>
            <person name="Soukal P."/>
            <person name="Eme L."/>
            <person name="Dacks J.B."/>
            <person name="Karnkowska A."/>
            <person name="Elias M."/>
            <person name="Hampl V."/>
        </authorList>
    </citation>
    <scope>NUCLEOTIDE SEQUENCE</scope>
    <source>
        <strain evidence="2">RCP-MX</strain>
    </source>
</reference>
<accession>A0ABQ8UG65</accession>
<organism evidence="2 3">
    <name type="scientific">Paratrimastix pyriformis</name>
    <dbReference type="NCBI Taxonomy" id="342808"/>
    <lineage>
        <taxon>Eukaryota</taxon>
        <taxon>Metamonada</taxon>
        <taxon>Preaxostyla</taxon>
        <taxon>Paratrimastigidae</taxon>
        <taxon>Paratrimastix</taxon>
    </lineage>
</organism>
<dbReference type="Proteomes" id="UP001141327">
    <property type="component" value="Unassembled WGS sequence"/>
</dbReference>
<evidence type="ECO:0000256" key="1">
    <source>
        <dbReference type="SAM" id="SignalP"/>
    </source>
</evidence>
<comment type="caution">
    <text evidence="2">The sequence shown here is derived from an EMBL/GenBank/DDBJ whole genome shotgun (WGS) entry which is preliminary data.</text>
</comment>
<dbReference type="EMBL" id="JAPMOS010000032">
    <property type="protein sequence ID" value="KAJ4458246.1"/>
    <property type="molecule type" value="Genomic_DNA"/>
</dbReference>
<feature type="signal peptide" evidence="1">
    <location>
        <begin position="1"/>
        <end position="18"/>
    </location>
</feature>
<name>A0ABQ8UG65_9EUKA</name>
<keyword evidence="1" id="KW-0732">Signal</keyword>
<proteinExistence type="predicted"/>
<sequence>MRLLLILSIGLIVLQCSAQSIDESDDESLQCCPEEALQCCPEEVLQCCPEEVLQCCPEEVLEENALQCCPEDENALCGGRKSRSRRGCAERCPMRRRRGCNWVLVEGTDRVADTPADQTITPEEKQTETLQCCGEETALHGGRKSRKCHIRGCERGCPIRRRGGCGYWVLVEGTDRVADTPADQTITPEEKQTALVLLADEDEDSSDQVANPLHWWGQCDRYGCYGLPKYPVYYPRRRYYRRRYRGPRRYRYHRGYGWLEADDDDEVEQTMADPDEDIPSEEEQATPLYYTTRRVCTGTGWGRRCYNRRVWVR</sequence>
<gene>
    <name evidence="2" type="ORF">PAPYR_6065</name>
</gene>
<keyword evidence="3" id="KW-1185">Reference proteome</keyword>
<evidence type="ECO:0000313" key="3">
    <source>
        <dbReference type="Proteomes" id="UP001141327"/>
    </source>
</evidence>
<feature type="chain" id="PRO_5046581010" evidence="1">
    <location>
        <begin position="19"/>
        <end position="313"/>
    </location>
</feature>
<evidence type="ECO:0000313" key="2">
    <source>
        <dbReference type="EMBL" id="KAJ4458246.1"/>
    </source>
</evidence>